<dbReference type="EMBL" id="JBBPEH010000006">
    <property type="protein sequence ID" value="KAK7536816.1"/>
    <property type="molecule type" value="Genomic_DNA"/>
</dbReference>
<dbReference type="RefSeq" id="XP_066654967.1">
    <property type="nucleotide sequence ID" value="XM_066798161.1"/>
</dbReference>
<proteinExistence type="predicted"/>
<dbReference type="Proteomes" id="UP001360953">
    <property type="component" value="Unassembled WGS sequence"/>
</dbReference>
<gene>
    <name evidence="1" type="ORF">J3D65DRAFT_602873</name>
</gene>
<reference evidence="1 2" key="1">
    <citation type="submission" date="2024-04" db="EMBL/GenBank/DDBJ databases">
        <title>Phyllosticta paracitricarpa is synonymous to the EU quarantine fungus P. citricarpa based on phylogenomic analyses.</title>
        <authorList>
            <consortium name="Lawrence Berkeley National Laboratory"/>
            <person name="Van ingen-buijs V.A."/>
            <person name="Van westerhoven A.C."/>
            <person name="Haridas S."/>
            <person name="Skiadas P."/>
            <person name="Martin F."/>
            <person name="Groenewald J.Z."/>
            <person name="Crous P.W."/>
            <person name="Seidl M.F."/>
        </authorList>
    </citation>
    <scope>NUCLEOTIDE SEQUENCE [LARGE SCALE GENOMIC DNA]</scope>
    <source>
        <strain evidence="1 2">CPC 17464</strain>
    </source>
</reference>
<accession>A0ABR1LNQ7</accession>
<evidence type="ECO:0000313" key="1">
    <source>
        <dbReference type="EMBL" id="KAK7536816.1"/>
    </source>
</evidence>
<organism evidence="1 2">
    <name type="scientific">Phyllosticta citribraziliensis</name>
    <dbReference type="NCBI Taxonomy" id="989973"/>
    <lineage>
        <taxon>Eukaryota</taxon>
        <taxon>Fungi</taxon>
        <taxon>Dikarya</taxon>
        <taxon>Ascomycota</taxon>
        <taxon>Pezizomycotina</taxon>
        <taxon>Dothideomycetes</taxon>
        <taxon>Dothideomycetes incertae sedis</taxon>
        <taxon>Botryosphaeriales</taxon>
        <taxon>Phyllostictaceae</taxon>
        <taxon>Phyllosticta</taxon>
    </lineage>
</organism>
<protein>
    <submittedName>
        <fullName evidence="1">Uncharacterized protein</fullName>
    </submittedName>
</protein>
<sequence>MRYSSLSSAMNNIYNFTPEDDHGLRDLLVQTAVAKIENENLLASQSFNDVLEAYGKFAKDIIHALHKATVVIWEIDLECKVCAQVATIPIKARVYDAKYWIWI</sequence>
<keyword evidence="2" id="KW-1185">Reference proteome</keyword>
<name>A0ABR1LNQ7_9PEZI</name>
<comment type="caution">
    <text evidence="1">The sequence shown here is derived from an EMBL/GenBank/DDBJ whole genome shotgun (WGS) entry which is preliminary data.</text>
</comment>
<evidence type="ECO:0000313" key="2">
    <source>
        <dbReference type="Proteomes" id="UP001360953"/>
    </source>
</evidence>
<dbReference type="GeneID" id="92031067"/>